<dbReference type="Gene3D" id="3.40.50.720">
    <property type="entry name" value="NAD(P)-binding Rossmann-like Domain"/>
    <property type="match status" value="1"/>
</dbReference>
<name>A0ABP9P7G0_9ACTN</name>
<feature type="domain" description="C-methyltransferase" evidence="1">
    <location>
        <begin position="168"/>
        <end position="319"/>
    </location>
</feature>
<accession>A0ABP9P7G0</accession>
<keyword evidence="2" id="KW-0489">Methyltransferase</keyword>
<dbReference type="SUPFAM" id="SSF53335">
    <property type="entry name" value="S-adenosyl-L-methionine-dependent methyltransferases"/>
    <property type="match status" value="1"/>
</dbReference>
<sequence>MWLCAGCGLAQLAEDPGPVEEQTVVGGGEAMTAQARATLGLAAGLGLLPPGARVVELGSPHSPSVGPLLRERGVVPVTAIDEPVDVVLDVYGLLHEPDQAAALARRAALLRPGGALVLQWRSLATVLAAGQFSELRHGHFAYWSLPALGAALRTVGLGVRTARRSDFDGGTLAAVAVASGEPDAEATALLAAERAAGALDAAAVGSLQRHADDAAASLRSWLEAERAAGRRVLGYGAAGRAVPLLCHADIDADLLPMVADASPAKHGRRLPGTDVAIGSPSDLVARRPDAVLLFVPHLLPELRRSLPEVEAAGGRWWVADPGPRPASSS</sequence>
<keyword evidence="2" id="KW-0808">Transferase</keyword>
<evidence type="ECO:0000313" key="3">
    <source>
        <dbReference type="Proteomes" id="UP001500221"/>
    </source>
</evidence>
<dbReference type="InterPro" id="IPR029063">
    <property type="entry name" value="SAM-dependent_MTases_sf"/>
</dbReference>
<evidence type="ECO:0000259" key="1">
    <source>
        <dbReference type="Pfam" id="PF08484"/>
    </source>
</evidence>
<dbReference type="InterPro" id="IPR013691">
    <property type="entry name" value="MeTrfase_14"/>
</dbReference>
<keyword evidence="3" id="KW-1185">Reference proteome</keyword>
<dbReference type="Gene3D" id="3.40.50.150">
    <property type="entry name" value="Vaccinia Virus protein VP39"/>
    <property type="match status" value="1"/>
</dbReference>
<evidence type="ECO:0000313" key="2">
    <source>
        <dbReference type="EMBL" id="GAA5141872.1"/>
    </source>
</evidence>
<reference evidence="3" key="1">
    <citation type="journal article" date="2019" name="Int. J. Syst. Evol. Microbiol.">
        <title>The Global Catalogue of Microorganisms (GCM) 10K type strain sequencing project: providing services to taxonomists for standard genome sequencing and annotation.</title>
        <authorList>
            <consortium name="The Broad Institute Genomics Platform"/>
            <consortium name="The Broad Institute Genome Sequencing Center for Infectious Disease"/>
            <person name="Wu L."/>
            <person name="Ma J."/>
        </authorList>
    </citation>
    <scope>NUCLEOTIDE SEQUENCE [LARGE SCALE GENOMIC DNA]</scope>
    <source>
        <strain evidence="3">JCM 18459</strain>
    </source>
</reference>
<organism evidence="2 3">
    <name type="scientific">Nocardioides marinquilinus</name>
    <dbReference type="NCBI Taxonomy" id="1210400"/>
    <lineage>
        <taxon>Bacteria</taxon>
        <taxon>Bacillati</taxon>
        <taxon>Actinomycetota</taxon>
        <taxon>Actinomycetes</taxon>
        <taxon>Propionibacteriales</taxon>
        <taxon>Nocardioidaceae</taxon>
        <taxon>Nocardioides</taxon>
    </lineage>
</organism>
<proteinExistence type="predicted"/>
<dbReference type="EMBL" id="BAABKG010000001">
    <property type="protein sequence ID" value="GAA5141872.1"/>
    <property type="molecule type" value="Genomic_DNA"/>
</dbReference>
<dbReference type="Pfam" id="PF08484">
    <property type="entry name" value="Methyltransf_14"/>
    <property type="match status" value="1"/>
</dbReference>
<dbReference type="GO" id="GO:0032259">
    <property type="term" value="P:methylation"/>
    <property type="evidence" value="ECO:0007669"/>
    <property type="project" value="UniProtKB-KW"/>
</dbReference>
<dbReference type="Proteomes" id="UP001500221">
    <property type="component" value="Unassembled WGS sequence"/>
</dbReference>
<gene>
    <name evidence="2" type="ORF">GCM10023340_04350</name>
</gene>
<protein>
    <submittedName>
        <fullName evidence="2">Class I SAM-dependent methyltransferase</fullName>
    </submittedName>
</protein>
<dbReference type="GO" id="GO:0008168">
    <property type="term" value="F:methyltransferase activity"/>
    <property type="evidence" value="ECO:0007669"/>
    <property type="project" value="UniProtKB-KW"/>
</dbReference>
<comment type="caution">
    <text evidence="2">The sequence shown here is derived from an EMBL/GenBank/DDBJ whole genome shotgun (WGS) entry which is preliminary data.</text>
</comment>